<dbReference type="SUPFAM" id="SSF48097">
    <property type="entry name" value="Regulator of G-protein signaling, RGS"/>
    <property type="match status" value="1"/>
</dbReference>
<dbReference type="AlphaFoldDB" id="A0A1X2GSE6"/>
<dbReference type="PANTHER" id="PTHR10845:SF192">
    <property type="entry name" value="DOUBLE HIT, ISOFORM B"/>
    <property type="match status" value="1"/>
</dbReference>
<dbReference type="Pfam" id="PF00615">
    <property type="entry name" value="RGS"/>
    <property type="match status" value="1"/>
</dbReference>
<protein>
    <submittedName>
        <fullName evidence="2">Regulator of G protein signaling superfamily</fullName>
    </submittedName>
</protein>
<dbReference type="InterPro" id="IPR044926">
    <property type="entry name" value="RGS_subdomain_2"/>
</dbReference>
<dbReference type="InterPro" id="IPR036305">
    <property type="entry name" value="RGS_sf"/>
</dbReference>
<dbReference type="CDD" id="cd07440">
    <property type="entry name" value="RGS"/>
    <property type="match status" value="1"/>
</dbReference>
<accession>A0A1X2GSE6</accession>
<dbReference type="SMART" id="SM00315">
    <property type="entry name" value="RGS"/>
    <property type="match status" value="1"/>
</dbReference>
<comment type="caution">
    <text evidence="2">The sequence shown here is derived from an EMBL/GenBank/DDBJ whole genome shotgun (WGS) entry which is preliminary data.</text>
</comment>
<dbReference type="EMBL" id="MCGT01000004">
    <property type="protein sequence ID" value="ORX60349.1"/>
    <property type="molecule type" value="Genomic_DNA"/>
</dbReference>
<organism evidence="2 3">
    <name type="scientific">Hesseltinella vesiculosa</name>
    <dbReference type="NCBI Taxonomy" id="101127"/>
    <lineage>
        <taxon>Eukaryota</taxon>
        <taxon>Fungi</taxon>
        <taxon>Fungi incertae sedis</taxon>
        <taxon>Mucoromycota</taxon>
        <taxon>Mucoromycotina</taxon>
        <taxon>Mucoromycetes</taxon>
        <taxon>Mucorales</taxon>
        <taxon>Cunninghamellaceae</taxon>
        <taxon>Hesseltinella</taxon>
    </lineage>
</organism>
<feature type="domain" description="RGS" evidence="1">
    <location>
        <begin position="70"/>
        <end position="170"/>
    </location>
</feature>
<dbReference type="Proteomes" id="UP000242146">
    <property type="component" value="Unassembled WGS sequence"/>
</dbReference>
<dbReference type="Gene3D" id="1.10.167.10">
    <property type="entry name" value="Regulator of G-protein Signalling 4, domain 2"/>
    <property type="match status" value="1"/>
</dbReference>
<name>A0A1X2GSE6_9FUNG</name>
<dbReference type="OrthoDB" id="196547at2759"/>
<dbReference type="STRING" id="101127.A0A1X2GSE6"/>
<proteinExistence type="predicted"/>
<evidence type="ECO:0000313" key="2">
    <source>
        <dbReference type="EMBL" id="ORX60349.1"/>
    </source>
</evidence>
<dbReference type="PANTHER" id="PTHR10845">
    <property type="entry name" value="REGULATOR OF G PROTEIN SIGNALING"/>
    <property type="match status" value="1"/>
</dbReference>
<reference evidence="2 3" key="1">
    <citation type="submission" date="2016-07" db="EMBL/GenBank/DDBJ databases">
        <title>Pervasive Adenine N6-methylation of Active Genes in Fungi.</title>
        <authorList>
            <consortium name="DOE Joint Genome Institute"/>
            <person name="Mondo S.J."/>
            <person name="Dannebaum R.O."/>
            <person name="Kuo R.C."/>
            <person name="Labutti K."/>
            <person name="Haridas S."/>
            <person name="Kuo A."/>
            <person name="Salamov A."/>
            <person name="Ahrendt S.R."/>
            <person name="Lipzen A."/>
            <person name="Sullivan W."/>
            <person name="Andreopoulos W.B."/>
            <person name="Clum A."/>
            <person name="Lindquist E."/>
            <person name="Daum C."/>
            <person name="Ramamoorthy G.K."/>
            <person name="Gryganskyi A."/>
            <person name="Culley D."/>
            <person name="Magnuson J.K."/>
            <person name="James T.Y."/>
            <person name="O'Malley M.A."/>
            <person name="Stajich J.E."/>
            <person name="Spatafora J.W."/>
            <person name="Visel A."/>
            <person name="Grigoriev I.V."/>
        </authorList>
    </citation>
    <scope>NUCLEOTIDE SEQUENCE [LARGE SCALE GENOMIC DNA]</scope>
    <source>
        <strain evidence="2 3">NRRL 3301</strain>
    </source>
</reference>
<gene>
    <name evidence="2" type="ORF">DM01DRAFT_1397418</name>
</gene>
<evidence type="ECO:0000259" key="1">
    <source>
        <dbReference type="PROSITE" id="PS50132"/>
    </source>
</evidence>
<dbReference type="InterPro" id="IPR016137">
    <property type="entry name" value="RGS"/>
</dbReference>
<dbReference type="PROSITE" id="PS50132">
    <property type="entry name" value="RGS"/>
    <property type="match status" value="1"/>
</dbReference>
<keyword evidence="3" id="KW-1185">Reference proteome</keyword>
<evidence type="ECO:0000313" key="3">
    <source>
        <dbReference type="Proteomes" id="UP000242146"/>
    </source>
</evidence>
<dbReference type="PRINTS" id="PR01301">
    <property type="entry name" value="RGSPROTEIN"/>
</dbReference>
<sequence length="195" mass="22710">MQRSSSISSITSSVVSKINPDHTFPISIDTQTMYKVRRRHSSGDIIQAPHRSYLAKIAQDVCLQEIQQNGLTSLLSSKVPLCYFLYHLLQEYSYENLFFYLELEQYDKILSDAQKWTTAKHVYETYVSKNSHFEVNLDDQVRSDIIAAMEARRLDRCFDKAKRAVYLLLEYSFMQFMQASTWEIMVSSCGKAEKK</sequence>